<name>W8BVS0_CERCA</name>
<feature type="region of interest" description="Disordered" evidence="1">
    <location>
        <begin position="163"/>
        <end position="208"/>
    </location>
</feature>
<protein>
    <submittedName>
        <fullName evidence="2">Uncharacterized protein</fullName>
    </submittedName>
</protein>
<reference evidence="2" key="1">
    <citation type="submission" date="2013-07" db="EMBL/GenBank/DDBJ databases">
        <authorList>
            <person name="Geib S."/>
        </authorList>
    </citation>
    <scope>NUCLEOTIDE SEQUENCE</scope>
</reference>
<reference evidence="2" key="2">
    <citation type="journal article" date="2014" name="BMC Genomics">
        <title>A genomic perspective to assessing quality of mass-reared SIT flies used in Mediterranean fruit fly (Ceratitis capitata) eradication in California.</title>
        <authorList>
            <person name="Calla B."/>
            <person name="Hall B."/>
            <person name="Hou S."/>
            <person name="Geib S.M."/>
        </authorList>
    </citation>
    <scope>NUCLEOTIDE SEQUENCE</scope>
</reference>
<evidence type="ECO:0000313" key="2">
    <source>
        <dbReference type="EMBL" id="JAC03313.1"/>
    </source>
</evidence>
<dbReference type="AlphaFoldDB" id="W8BVS0"/>
<dbReference type="EMBL" id="GAMC01003243">
    <property type="protein sequence ID" value="JAC03313.1"/>
    <property type="molecule type" value="mRNA"/>
</dbReference>
<accession>W8BVS0</accession>
<feature type="compositionally biased region" description="Polar residues" evidence="1">
    <location>
        <begin position="191"/>
        <end position="204"/>
    </location>
</feature>
<sequence length="375" mass="42644">MQRLGESYRHKTNVNDVFEDHTLKTCEELNMQTQNKPFASDNLNLQMKYARKLPHTDANRDNSNDVHHSYTPIFNERLKSRMLADNRSGKSELNELMSTIMDKNSIGYYSAGNGETDIHQRNITTSIMNNCKSTDTLTATSKGLTNGSKHWKNLSKRMSMHSKMLPDESDSNDTDALNSERHTGGVHYKTSPRTDSASKTSSRSFNEDPYNDTMSSAFSVLTKKSSTMLLDSSVASNKPQVKAVLTESRFRRMPSSNSTFPQESDINFIMLVGLLCSLSLSKLLQYIQWYCAWFMGQALRLRNMFLGQNVSIWEFCNFDDTSRYCLRTKLLLLPVVGCCSLLYALSSLLHSTLRCLLMQAPTSIIIFIQKLYMEP</sequence>
<proteinExistence type="evidence at transcript level"/>
<evidence type="ECO:0000256" key="1">
    <source>
        <dbReference type="SAM" id="MobiDB-lite"/>
    </source>
</evidence>
<organism evidence="2">
    <name type="scientific">Ceratitis capitata</name>
    <name type="common">Mediterranean fruit fly</name>
    <name type="synonym">Tephritis capitata</name>
    <dbReference type="NCBI Taxonomy" id="7213"/>
    <lineage>
        <taxon>Eukaryota</taxon>
        <taxon>Metazoa</taxon>
        <taxon>Ecdysozoa</taxon>
        <taxon>Arthropoda</taxon>
        <taxon>Hexapoda</taxon>
        <taxon>Insecta</taxon>
        <taxon>Pterygota</taxon>
        <taxon>Neoptera</taxon>
        <taxon>Endopterygota</taxon>
        <taxon>Diptera</taxon>
        <taxon>Brachycera</taxon>
        <taxon>Muscomorpha</taxon>
        <taxon>Tephritoidea</taxon>
        <taxon>Tephritidae</taxon>
        <taxon>Ceratitis</taxon>
        <taxon>Ceratitis</taxon>
    </lineage>
</organism>